<dbReference type="EMBL" id="FNYS01000041">
    <property type="protein sequence ID" value="SEJ42849.1"/>
    <property type="molecule type" value="Genomic_DNA"/>
</dbReference>
<evidence type="ECO:0000313" key="1">
    <source>
        <dbReference type="EMBL" id="SEJ42849.1"/>
    </source>
</evidence>
<reference evidence="1 2" key="1">
    <citation type="submission" date="2016-10" db="EMBL/GenBank/DDBJ databases">
        <authorList>
            <person name="de Groot N.N."/>
        </authorList>
    </citation>
    <scope>NUCLEOTIDE SEQUENCE [LARGE SCALE GENOMIC DNA]</scope>
    <source>
        <strain evidence="1 2">DSM 23048</strain>
    </source>
</reference>
<evidence type="ECO:0000313" key="2">
    <source>
        <dbReference type="Proteomes" id="UP000183077"/>
    </source>
</evidence>
<gene>
    <name evidence="1" type="ORF">SAMN04488018_1411</name>
</gene>
<dbReference type="Proteomes" id="UP000183077">
    <property type="component" value="Unassembled WGS sequence"/>
</dbReference>
<proteinExistence type="predicted"/>
<sequence>MTPQPFGTIQQVHISYKYYIAPFIKFLSRNNKLDILYKVEITTKLFSSTQQLHP</sequence>
<accession>A0A1H6YNI7</accession>
<organism evidence="1 2">
    <name type="scientific">Myroides marinus</name>
    <dbReference type="NCBI Taxonomy" id="703342"/>
    <lineage>
        <taxon>Bacteria</taxon>
        <taxon>Pseudomonadati</taxon>
        <taxon>Bacteroidota</taxon>
        <taxon>Flavobacteriia</taxon>
        <taxon>Flavobacteriales</taxon>
        <taxon>Flavobacteriaceae</taxon>
        <taxon>Myroides</taxon>
    </lineage>
</organism>
<protein>
    <submittedName>
        <fullName evidence="1">Uncharacterized protein</fullName>
    </submittedName>
</protein>
<dbReference type="AlphaFoldDB" id="A0A1H6YNI7"/>
<name>A0A1H6YNI7_9FLAO</name>